<accession>A0A5C5XLL6</accession>
<evidence type="ECO:0008006" key="3">
    <source>
        <dbReference type="Google" id="ProtNLM"/>
    </source>
</evidence>
<proteinExistence type="predicted"/>
<dbReference type="InterPro" id="IPR017850">
    <property type="entry name" value="Alkaline_phosphatase_core_sf"/>
</dbReference>
<protein>
    <recommendedName>
        <fullName evidence="3">Sulfatase</fullName>
    </recommendedName>
</protein>
<dbReference type="SUPFAM" id="SSF53649">
    <property type="entry name" value="Alkaline phosphatase-like"/>
    <property type="match status" value="2"/>
</dbReference>
<reference evidence="1 2" key="1">
    <citation type="submission" date="2019-02" db="EMBL/GenBank/DDBJ databases">
        <title>Deep-cultivation of Planctomycetes and their phenomic and genomic characterization uncovers novel biology.</title>
        <authorList>
            <person name="Wiegand S."/>
            <person name="Jogler M."/>
            <person name="Boedeker C."/>
            <person name="Pinto D."/>
            <person name="Vollmers J."/>
            <person name="Rivas-Marin E."/>
            <person name="Kohn T."/>
            <person name="Peeters S.H."/>
            <person name="Heuer A."/>
            <person name="Rast P."/>
            <person name="Oberbeckmann S."/>
            <person name="Bunk B."/>
            <person name="Jeske O."/>
            <person name="Meyerdierks A."/>
            <person name="Storesund J.E."/>
            <person name="Kallscheuer N."/>
            <person name="Luecker S."/>
            <person name="Lage O.M."/>
            <person name="Pohl T."/>
            <person name="Merkel B.J."/>
            <person name="Hornburger P."/>
            <person name="Mueller R.-W."/>
            <person name="Bruemmer F."/>
            <person name="Labrenz M."/>
            <person name="Spormann A.M."/>
            <person name="Op Den Camp H."/>
            <person name="Overmann J."/>
            <person name="Amann R."/>
            <person name="Jetten M.S.M."/>
            <person name="Mascher T."/>
            <person name="Medema M.H."/>
            <person name="Devos D.P."/>
            <person name="Kaster A.-K."/>
            <person name="Ovreas L."/>
            <person name="Rohde M."/>
            <person name="Galperin M.Y."/>
            <person name="Jogler C."/>
        </authorList>
    </citation>
    <scope>NUCLEOTIDE SEQUENCE [LARGE SCALE GENOMIC DNA]</scope>
    <source>
        <strain evidence="1 2">Pan54</strain>
    </source>
</reference>
<evidence type="ECO:0000313" key="1">
    <source>
        <dbReference type="EMBL" id="TWT64106.1"/>
    </source>
</evidence>
<evidence type="ECO:0000313" key="2">
    <source>
        <dbReference type="Proteomes" id="UP000316095"/>
    </source>
</evidence>
<dbReference type="Proteomes" id="UP000316095">
    <property type="component" value="Unassembled WGS sequence"/>
</dbReference>
<dbReference type="AlphaFoldDB" id="A0A5C5XLL6"/>
<comment type="caution">
    <text evidence="1">The sequence shown here is derived from an EMBL/GenBank/DDBJ whole genome shotgun (WGS) entry which is preliminary data.</text>
</comment>
<organism evidence="1 2">
    <name type="scientific">Rubinisphaera italica</name>
    <dbReference type="NCBI Taxonomy" id="2527969"/>
    <lineage>
        <taxon>Bacteria</taxon>
        <taxon>Pseudomonadati</taxon>
        <taxon>Planctomycetota</taxon>
        <taxon>Planctomycetia</taxon>
        <taxon>Planctomycetales</taxon>
        <taxon>Planctomycetaceae</taxon>
        <taxon>Rubinisphaera</taxon>
    </lineage>
</organism>
<keyword evidence="2" id="KW-1185">Reference proteome</keyword>
<dbReference type="RefSeq" id="WP_146505846.1">
    <property type="nucleotide sequence ID" value="NZ_SJPG01000001.1"/>
</dbReference>
<dbReference type="OrthoDB" id="265007at2"/>
<name>A0A5C5XLL6_9PLAN</name>
<sequence>MKRNPLIIITVNALSPLDLPVYGNEKISTPGLDQLGWTGTVFHEYHTSPAGFAKTFDQLQPFCNANDISIACHSIQPKDIPSELAPAECDVTWYRIASDLDEKAMEIVLAIEELICLITHKREANSFHWIITTESGGFLDNEQCSSASFAADYQHSLTRQFWAPLIVSSAGENAEHCRNQSLMSAEDLLPVICNLLELNAGLVIQNRQEILLHSDKQLGLRTAEWLLCIPQSEKNRLEENSLHFQEPELFAKPEDRFDLNDISQSEPELTSQLMQKLHEMIKE</sequence>
<dbReference type="EMBL" id="SJPG01000001">
    <property type="protein sequence ID" value="TWT64106.1"/>
    <property type="molecule type" value="Genomic_DNA"/>
</dbReference>
<gene>
    <name evidence="1" type="ORF">Pan54_48670</name>
</gene>